<dbReference type="InParanoid" id="A0A2I2Y3G6"/>
<reference evidence="1" key="4">
    <citation type="submission" date="2025-09" db="UniProtKB">
        <authorList>
            <consortium name="Ensembl"/>
        </authorList>
    </citation>
    <scope>IDENTIFICATION</scope>
</reference>
<evidence type="ECO:0000313" key="1">
    <source>
        <dbReference type="Ensembl" id="ENSGGOP00000029438.1"/>
    </source>
</evidence>
<name>A0A2I2Y3G6_GORGO</name>
<dbReference type="AlphaFoldDB" id="A0A2I2Y3G6"/>
<reference evidence="2" key="1">
    <citation type="submission" date="2011-05" db="EMBL/GenBank/DDBJ databases">
        <title>Insights into the evolution of the great apes provided by the gorilla genome.</title>
        <authorList>
            <person name="Scally A."/>
        </authorList>
    </citation>
    <scope>NUCLEOTIDE SEQUENCE [LARGE SCALE GENOMIC DNA]</scope>
</reference>
<evidence type="ECO:0000313" key="2">
    <source>
        <dbReference type="Proteomes" id="UP000001519"/>
    </source>
</evidence>
<reference evidence="1 2" key="2">
    <citation type="journal article" date="2012" name="Nature">
        <title>Insights into hominid evolution from the gorilla genome sequence.</title>
        <authorList>
            <person name="Scally A."/>
            <person name="Dutheil J.Y."/>
            <person name="Hillier L.W."/>
            <person name="Jordan G.E."/>
            <person name="Goodhead I."/>
            <person name="Herrero J."/>
            <person name="Hobolth A."/>
            <person name="Lappalainen T."/>
            <person name="Mailund T."/>
            <person name="Marques-Bonet T."/>
            <person name="McCarthy S."/>
            <person name="Montgomery S.H."/>
            <person name="Schwalie P.C."/>
            <person name="Tang Y.A."/>
            <person name="Ward M.C."/>
            <person name="Xue Y."/>
            <person name="Yngvadottir B."/>
            <person name="Alkan C."/>
            <person name="Andersen L.N."/>
            <person name="Ayub Q."/>
            <person name="Ball E.V."/>
            <person name="Beal K."/>
            <person name="Bradley B.J."/>
            <person name="Chen Y."/>
            <person name="Clee C.M."/>
            <person name="Fitzgerald S."/>
            <person name="Graves T.A."/>
            <person name="Gu Y."/>
            <person name="Heath P."/>
            <person name="Heger A."/>
            <person name="Karakoc E."/>
            <person name="Kolb-Kokocinski A."/>
            <person name="Laird G.K."/>
            <person name="Lunter G."/>
            <person name="Meader S."/>
            <person name="Mort M."/>
            <person name="Mullikin J.C."/>
            <person name="Munch K."/>
            <person name="O'Connor T.D."/>
            <person name="Phillips A.D."/>
            <person name="Prado-Martinez J."/>
            <person name="Rogers A.S."/>
            <person name="Sajjadian S."/>
            <person name="Schmidt D."/>
            <person name="Shaw K."/>
            <person name="Simpson J.T."/>
            <person name="Stenson P.D."/>
            <person name="Turner D.J."/>
            <person name="Vigilant L."/>
            <person name="Vilella A.J."/>
            <person name="Whitener W."/>
            <person name="Zhu B."/>
            <person name="Cooper D.N."/>
            <person name="de Jong P."/>
            <person name="Dermitzakis E.T."/>
            <person name="Eichler E.E."/>
            <person name="Flicek P."/>
            <person name="Goldman N."/>
            <person name="Mundy N.I."/>
            <person name="Ning Z."/>
            <person name="Odom D.T."/>
            <person name="Ponting C.P."/>
            <person name="Quail M.A."/>
            <person name="Ryder O.A."/>
            <person name="Searle S.M."/>
            <person name="Warren W.C."/>
            <person name="Wilson R.K."/>
            <person name="Schierup M.H."/>
            <person name="Rogers J."/>
            <person name="Tyler-Smith C."/>
            <person name="Durbin R."/>
        </authorList>
    </citation>
    <scope>NUCLEOTIDE SEQUENCE [LARGE SCALE GENOMIC DNA]</scope>
</reference>
<dbReference type="Proteomes" id="UP000001519">
    <property type="component" value="Chromosome 3"/>
</dbReference>
<sequence>MVFFRNKNDFINLCYYCDNTQALNIHPEIFYNICNLSSLKDIWSQLLTDVWILTEC</sequence>
<organism evidence="1 2">
    <name type="scientific">Gorilla gorilla gorilla</name>
    <name type="common">Western lowland gorilla</name>
    <dbReference type="NCBI Taxonomy" id="9595"/>
    <lineage>
        <taxon>Eukaryota</taxon>
        <taxon>Metazoa</taxon>
        <taxon>Chordata</taxon>
        <taxon>Craniata</taxon>
        <taxon>Vertebrata</taxon>
        <taxon>Euteleostomi</taxon>
        <taxon>Mammalia</taxon>
        <taxon>Eutheria</taxon>
        <taxon>Euarchontoglires</taxon>
        <taxon>Primates</taxon>
        <taxon>Haplorrhini</taxon>
        <taxon>Catarrhini</taxon>
        <taxon>Hominidae</taxon>
        <taxon>Gorilla</taxon>
    </lineage>
</organism>
<dbReference type="Ensembl" id="ENSGGOT00000056929.1">
    <property type="protein sequence ID" value="ENSGGOP00000029438.1"/>
    <property type="gene ID" value="ENSGGOG00000039161.1"/>
</dbReference>
<protein>
    <submittedName>
        <fullName evidence="1">Uncharacterized protein</fullName>
    </submittedName>
</protein>
<reference evidence="1" key="3">
    <citation type="submission" date="2025-08" db="UniProtKB">
        <authorList>
            <consortium name="Ensembl"/>
        </authorList>
    </citation>
    <scope>IDENTIFICATION</scope>
</reference>
<proteinExistence type="predicted"/>
<dbReference type="EMBL" id="CABD030025487">
    <property type="status" value="NOT_ANNOTATED_CDS"/>
    <property type="molecule type" value="Genomic_DNA"/>
</dbReference>
<keyword evidence="2" id="KW-1185">Reference proteome</keyword>
<accession>A0A2I2Y3G6</accession>